<keyword evidence="2" id="KW-0131">Cell cycle</keyword>
<evidence type="ECO:0000256" key="2">
    <source>
        <dbReference type="ARBA" id="ARBA00023306"/>
    </source>
</evidence>
<feature type="region of interest" description="Disordered" evidence="3">
    <location>
        <begin position="825"/>
        <end position="850"/>
    </location>
</feature>
<sequence>MQYVTREAPEEASHARKFRYPFVTVELLTCAPNQFLQVLVKAENSQVMDTLWSFMEADPPADVNPVLAGYFSRAVAAVLSKHPAELAGYLRARGAEALLDRFMERLHLRSLAELFAILACAEAEANLVFPTEGLVKRLLTQFAKPSPGCETQERVTCLIDFMLEKKDAICFADDLLKQLISTDTISFLVDRVFSSESGVVSAACSTLSSIVDHCYVKDQSNASFRASTPLMSPVAPPPPPPDLGDEGVVNVGDDLVNEAAPRSPGSASPSSVGKLGTPSQTYLEAMEGDLMGEICRHFPRICELLDAAIERRATQAMPIGTVPAAGNTCIVVVNLLVMLARTGSATVLDALSKHDLIPRCFELFFRHPWNNLLHNAVLELVTKVLSGVSDAVRPTLLVHLLRERGLLERLVAEMQAEKEHGPPGSARHARVGYMGHLHMLCRKLLDYLVRHTSLNSVFSEVSGWTDTIIPAMHEHSAIVIAELGAHESGIRCFVSLRGARGRGKAQFEAMARMGPAGGPAGGSQAAEARRGLGLEEEEVAEITRLIRAQMAIFARSLSGVQQQVAEMATALSGRTEELRDLIRQELRSQRAGLADPRLAAAQDAQAALVPRVQELEQAFAQHADALAATERRLERRCSDIDQQLQRSSPALARDGAPPLGPCGSPAPCFGWSPAEQPAADERSAIRAHYTSIRDSLEFIRRTMGDAPARLSGELDSARDMLEAGLGQRDARGGGQGDLEAAERLSRLQAMIAEQFEGLADKMALPRRLERVEHSLSTVGMEQRGIKETTRCKGDRVPGGEDGLRAGDGEGPAERLTVARPRLAGRACHEPGGLGDVRTSRGVLPPLSRARPSTDGLLLLAAPPSLAADGPRARHASPA</sequence>
<proteinExistence type="inferred from homology"/>
<organism evidence="4 5">
    <name type="scientific">Prorocentrum cordatum</name>
    <dbReference type="NCBI Taxonomy" id="2364126"/>
    <lineage>
        <taxon>Eukaryota</taxon>
        <taxon>Sar</taxon>
        <taxon>Alveolata</taxon>
        <taxon>Dinophyceae</taxon>
        <taxon>Prorocentrales</taxon>
        <taxon>Prorocentraceae</taxon>
        <taxon>Prorocentrum</taxon>
    </lineage>
</organism>
<dbReference type="PANTHER" id="PTHR12634:SF8">
    <property type="entry name" value="FIERY MOUNTAIN, ISOFORM D"/>
    <property type="match status" value="1"/>
</dbReference>
<feature type="region of interest" description="Disordered" evidence="3">
    <location>
        <begin position="790"/>
        <end position="811"/>
    </location>
</feature>
<dbReference type="Proteomes" id="UP001189429">
    <property type="component" value="Unassembled WGS sequence"/>
</dbReference>
<feature type="compositionally biased region" description="Low complexity" evidence="3">
    <location>
        <begin position="259"/>
        <end position="271"/>
    </location>
</feature>
<protein>
    <recommendedName>
        <fullName evidence="6">Serine/threonine-protein phosphatase 4 regulatory subunit 3-like central domain-containing protein</fullName>
    </recommendedName>
</protein>
<accession>A0ABN9RL73</accession>
<comment type="caution">
    <text evidence="4">The sequence shown here is derived from an EMBL/GenBank/DDBJ whole genome shotgun (WGS) entry which is preliminary data.</text>
</comment>
<gene>
    <name evidence="4" type="ORF">PCOR1329_LOCUS21402</name>
</gene>
<reference evidence="4" key="1">
    <citation type="submission" date="2023-10" db="EMBL/GenBank/DDBJ databases">
        <authorList>
            <person name="Chen Y."/>
            <person name="Shah S."/>
            <person name="Dougan E. K."/>
            <person name="Thang M."/>
            <person name="Chan C."/>
        </authorList>
    </citation>
    <scope>NUCLEOTIDE SEQUENCE [LARGE SCALE GENOMIC DNA]</scope>
</reference>
<evidence type="ECO:0000313" key="4">
    <source>
        <dbReference type="EMBL" id="CAK0819405.1"/>
    </source>
</evidence>
<feature type="region of interest" description="Disordered" evidence="3">
    <location>
        <begin position="227"/>
        <end position="276"/>
    </location>
</feature>
<dbReference type="InterPro" id="IPR007587">
    <property type="entry name" value="SAPS"/>
</dbReference>
<name>A0ABN9RL73_9DINO</name>
<keyword evidence="5" id="KW-1185">Reference proteome</keyword>
<dbReference type="Pfam" id="PF04499">
    <property type="entry name" value="SAPS"/>
    <property type="match status" value="1"/>
</dbReference>
<dbReference type="EMBL" id="CAUYUJ010007047">
    <property type="protein sequence ID" value="CAK0819405.1"/>
    <property type="molecule type" value="Genomic_DNA"/>
</dbReference>
<dbReference type="PANTHER" id="PTHR12634">
    <property type="entry name" value="SIT4 YEAST -ASSOCIATING PROTEIN-RELATED"/>
    <property type="match status" value="1"/>
</dbReference>
<comment type="similarity">
    <text evidence="1">Belongs to the SAPS family.</text>
</comment>
<evidence type="ECO:0000256" key="3">
    <source>
        <dbReference type="SAM" id="MobiDB-lite"/>
    </source>
</evidence>
<feature type="compositionally biased region" description="Basic and acidic residues" evidence="3">
    <location>
        <begin position="790"/>
        <end position="807"/>
    </location>
</feature>
<evidence type="ECO:0000313" key="5">
    <source>
        <dbReference type="Proteomes" id="UP001189429"/>
    </source>
</evidence>
<evidence type="ECO:0000256" key="1">
    <source>
        <dbReference type="ARBA" id="ARBA00006180"/>
    </source>
</evidence>
<evidence type="ECO:0008006" key="6">
    <source>
        <dbReference type="Google" id="ProtNLM"/>
    </source>
</evidence>